<feature type="compositionally biased region" description="Polar residues" evidence="1">
    <location>
        <begin position="161"/>
        <end position="172"/>
    </location>
</feature>
<dbReference type="OrthoDB" id="10033682at2759"/>
<gene>
    <name evidence="2" type="ORF">EDS130_LOCUS4808</name>
</gene>
<feature type="compositionally biased region" description="Polar residues" evidence="1">
    <location>
        <begin position="253"/>
        <end position="267"/>
    </location>
</feature>
<feature type="compositionally biased region" description="Basic and acidic residues" evidence="1">
    <location>
        <begin position="149"/>
        <end position="158"/>
    </location>
</feature>
<reference evidence="2" key="1">
    <citation type="submission" date="2021-02" db="EMBL/GenBank/DDBJ databases">
        <authorList>
            <person name="Nowell W R."/>
        </authorList>
    </citation>
    <scope>NUCLEOTIDE SEQUENCE</scope>
</reference>
<accession>A0A813SSU0</accession>
<evidence type="ECO:0000313" key="3">
    <source>
        <dbReference type="Proteomes" id="UP000663852"/>
    </source>
</evidence>
<dbReference type="AlphaFoldDB" id="A0A813SSU0"/>
<comment type="caution">
    <text evidence="2">The sequence shown here is derived from an EMBL/GenBank/DDBJ whole genome shotgun (WGS) entry which is preliminary data.</text>
</comment>
<protein>
    <submittedName>
        <fullName evidence="2">Uncharacterized protein</fullName>
    </submittedName>
</protein>
<dbReference type="EMBL" id="CAJNOJ010000013">
    <property type="protein sequence ID" value="CAF0800172.1"/>
    <property type="molecule type" value="Genomic_DNA"/>
</dbReference>
<organism evidence="2 3">
    <name type="scientific">Adineta ricciae</name>
    <name type="common">Rotifer</name>
    <dbReference type="NCBI Taxonomy" id="249248"/>
    <lineage>
        <taxon>Eukaryota</taxon>
        <taxon>Metazoa</taxon>
        <taxon>Spiralia</taxon>
        <taxon>Gnathifera</taxon>
        <taxon>Rotifera</taxon>
        <taxon>Eurotatoria</taxon>
        <taxon>Bdelloidea</taxon>
        <taxon>Adinetida</taxon>
        <taxon>Adinetidae</taxon>
        <taxon>Adineta</taxon>
    </lineage>
</organism>
<proteinExistence type="predicted"/>
<evidence type="ECO:0000256" key="1">
    <source>
        <dbReference type="SAM" id="MobiDB-lite"/>
    </source>
</evidence>
<name>A0A813SSU0_ADIRI</name>
<sequence>MTAVHYIDDYTFHIPNIGLPPNLNFNQFAPHNSNFNNDPSFYPQQRIAYTYSQQESEPESIQPLVIRRHEPGSTDPPVAKEPIPVIFLTSMLQPPLPPILPEHIQPANIQPNPCQSTHQSIPIQPTSIHRTAWKSIGKQPQIESAPVDPNDRPIRPMKDTSVYNNPPSSTKPLPSVKRVHSASSRQTGPFQLPSKPARASSFKQTDQTQTTLKTASSPPHNPPSRLQSASKPPQLPPQKQPSRLESRSKPLSRLQSASKLVATSPTLQRPDLHPSSPSRNSMRNVSARRPIRTDIKTIFDNQLTPQENERRPILIHEPDTNSYGYSETHIRSAPKRIIVHEDERMISTYGMPNRRVVGSQPIIHRIPTMDKMFIDS</sequence>
<feature type="compositionally biased region" description="Polar residues" evidence="1">
    <location>
        <begin position="275"/>
        <end position="284"/>
    </location>
</feature>
<dbReference type="Proteomes" id="UP000663852">
    <property type="component" value="Unassembled WGS sequence"/>
</dbReference>
<evidence type="ECO:0000313" key="2">
    <source>
        <dbReference type="EMBL" id="CAF0800172.1"/>
    </source>
</evidence>
<feature type="region of interest" description="Disordered" evidence="1">
    <location>
        <begin position="135"/>
        <end position="310"/>
    </location>
</feature>